<dbReference type="GeneID" id="86155122"/>
<evidence type="ECO:0000313" key="1">
    <source>
        <dbReference type="EMBL" id="VTU06966.1"/>
    </source>
</evidence>
<reference evidence="1 2" key="1">
    <citation type="submission" date="2019-05" db="EMBL/GenBank/DDBJ databases">
        <authorList>
            <consortium name="Pathogen Informatics"/>
        </authorList>
    </citation>
    <scope>NUCLEOTIDE SEQUENCE [LARGE SCALE GENOMIC DNA]</scope>
    <source>
        <strain evidence="1 2">NM319</strain>
    </source>
</reference>
<protein>
    <recommendedName>
        <fullName evidence="3">RloB-like protein</fullName>
    </recommendedName>
</protein>
<dbReference type="Pfam" id="PF13707">
    <property type="entry name" value="RloB"/>
    <property type="match status" value="1"/>
</dbReference>
<name>A0ABY6TKS1_9PAST</name>
<keyword evidence="2" id="KW-1185">Reference proteome</keyword>
<evidence type="ECO:0000313" key="2">
    <source>
        <dbReference type="Proteomes" id="UP000308167"/>
    </source>
</evidence>
<evidence type="ECO:0008006" key="3">
    <source>
        <dbReference type="Google" id="ProtNLM"/>
    </source>
</evidence>
<dbReference type="Proteomes" id="UP000308167">
    <property type="component" value="Unassembled WGS sequence"/>
</dbReference>
<gene>
    <name evidence="1" type="ORF">SAMEA1410922_00720</name>
</gene>
<organism evidence="1 2">
    <name type="scientific">Actinobacillus porcinus</name>
    <dbReference type="NCBI Taxonomy" id="51048"/>
    <lineage>
        <taxon>Bacteria</taxon>
        <taxon>Pseudomonadati</taxon>
        <taxon>Pseudomonadota</taxon>
        <taxon>Gammaproteobacteria</taxon>
        <taxon>Pasteurellales</taxon>
        <taxon>Pasteurellaceae</taxon>
        <taxon>Actinobacillus</taxon>
    </lineage>
</organism>
<accession>A0ABY6TKS1</accession>
<proteinExistence type="predicted"/>
<dbReference type="InterPro" id="IPR025591">
    <property type="entry name" value="RloB"/>
</dbReference>
<comment type="caution">
    <text evidence="1">The sequence shown here is derived from an EMBL/GenBank/DDBJ whole genome shotgun (WGS) entry which is preliminary data.</text>
</comment>
<dbReference type="EMBL" id="CABFKI010000003">
    <property type="protein sequence ID" value="VTU06966.1"/>
    <property type="molecule type" value="Genomic_DNA"/>
</dbReference>
<sequence>MAKRKNRELTRKSPKREAYKTVLIVCEGQKTEKLYFENLILKEKLSSVNIKVYSGNNSDPKSVVETAIQKREEQRQYLDFDEVFCVIDRDNHSTFNEAQKLAKVNNIQLIVSYPSFEYWYLCHFIASRAPIIGTGSKSAGDMCVDLLNIHWKKTFNEIYKKARPGIYTILLPYLNTAKKNAMNALIDSEINNEPNPSTRVHLLVENLINIRN</sequence>
<dbReference type="RefSeq" id="WP_135709553.1">
    <property type="nucleotide sequence ID" value="NZ_CABFKI010000003.1"/>
</dbReference>